<evidence type="ECO:0008006" key="4">
    <source>
        <dbReference type="Google" id="ProtNLM"/>
    </source>
</evidence>
<organism evidence="2 3">
    <name type="scientific">Lysobacter korlensis</name>
    <dbReference type="NCBI Taxonomy" id="553636"/>
    <lineage>
        <taxon>Bacteria</taxon>
        <taxon>Pseudomonadati</taxon>
        <taxon>Pseudomonadota</taxon>
        <taxon>Gammaproteobacteria</taxon>
        <taxon>Lysobacterales</taxon>
        <taxon>Lysobacteraceae</taxon>
        <taxon>Lysobacter</taxon>
    </lineage>
</organism>
<keyword evidence="1" id="KW-0812">Transmembrane</keyword>
<protein>
    <recommendedName>
        <fullName evidence="4">Transmembrane protein</fullName>
    </recommendedName>
</protein>
<feature type="transmembrane region" description="Helical" evidence="1">
    <location>
        <begin position="72"/>
        <end position="93"/>
    </location>
</feature>
<name>A0ABV6RH15_9GAMM</name>
<dbReference type="RefSeq" id="WP_386663859.1">
    <property type="nucleotide sequence ID" value="NZ_JBHLTG010000001.1"/>
</dbReference>
<keyword evidence="3" id="KW-1185">Reference proteome</keyword>
<keyword evidence="1" id="KW-0472">Membrane</keyword>
<evidence type="ECO:0000313" key="2">
    <source>
        <dbReference type="EMBL" id="MFC0676280.1"/>
    </source>
</evidence>
<keyword evidence="1" id="KW-1133">Transmembrane helix</keyword>
<accession>A0ABV6RH15</accession>
<comment type="caution">
    <text evidence="2">The sequence shown here is derived from an EMBL/GenBank/DDBJ whole genome shotgun (WGS) entry which is preliminary data.</text>
</comment>
<proteinExistence type="predicted"/>
<evidence type="ECO:0000256" key="1">
    <source>
        <dbReference type="SAM" id="Phobius"/>
    </source>
</evidence>
<sequence length="199" mass="22641">MDERNRDDAEWAELGALWRSREVPAIDLAAVEREAAAYTRRMRAMIAMEVLSVPVAIGVTVKHLITQPRMSAFEWTLIVLLFVLLGYTGWGIWMRHRLRGADASGPQALVELQIRRAHNAKRYWRVSSVVTVAMWLALAALAAAEAAGWQITARAGNLWLSVAAVFPLVLGSLWFERWRVRRLDADIRRLDEILQQLRT</sequence>
<reference evidence="2 3" key="1">
    <citation type="submission" date="2024-09" db="EMBL/GenBank/DDBJ databases">
        <authorList>
            <person name="Sun Q."/>
            <person name="Mori K."/>
        </authorList>
    </citation>
    <scope>NUCLEOTIDE SEQUENCE [LARGE SCALE GENOMIC DNA]</scope>
    <source>
        <strain evidence="2 3">KCTC 23076</strain>
    </source>
</reference>
<dbReference type="EMBL" id="JBHLTG010000001">
    <property type="protein sequence ID" value="MFC0676280.1"/>
    <property type="molecule type" value="Genomic_DNA"/>
</dbReference>
<feature type="transmembrane region" description="Helical" evidence="1">
    <location>
        <begin position="46"/>
        <end position="66"/>
    </location>
</feature>
<feature type="transmembrane region" description="Helical" evidence="1">
    <location>
        <begin position="123"/>
        <end position="144"/>
    </location>
</feature>
<dbReference type="Proteomes" id="UP001589896">
    <property type="component" value="Unassembled WGS sequence"/>
</dbReference>
<evidence type="ECO:0000313" key="3">
    <source>
        <dbReference type="Proteomes" id="UP001589896"/>
    </source>
</evidence>
<feature type="transmembrane region" description="Helical" evidence="1">
    <location>
        <begin position="156"/>
        <end position="175"/>
    </location>
</feature>
<gene>
    <name evidence="2" type="ORF">ACFFGH_00260</name>
</gene>